<dbReference type="GO" id="GO:0005739">
    <property type="term" value="C:mitochondrion"/>
    <property type="evidence" value="ECO:0007669"/>
    <property type="project" value="GOC"/>
</dbReference>
<keyword evidence="1" id="KW-0472">Membrane</keyword>
<dbReference type="Gramene" id="KCW59405">
    <property type="protein sequence ID" value="KCW59405"/>
    <property type="gene ID" value="EUGRSUZ_H02119"/>
</dbReference>
<accession>A0A059B174</accession>
<dbReference type="PANTHER" id="PTHR12906">
    <property type="entry name" value="PROTEIN C20ORF24 RAB5-INTERACTING PROTEIN"/>
    <property type="match status" value="1"/>
</dbReference>
<reference evidence="2" key="1">
    <citation type="submission" date="2013-07" db="EMBL/GenBank/DDBJ databases">
        <title>The genome of Eucalyptus grandis.</title>
        <authorList>
            <person name="Schmutz J."/>
            <person name="Hayes R."/>
            <person name="Myburg A."/>
            <person name="Tuskan G."/>
            <person name="Grattapaglia D."/>
            <person name="Rokhsar D.S."/>
        </authorList>
    </citation>
    <scope>NUCLEOTIDE SEQUENCE</scope>
    <source>
        <tissue evidence="2">Leaf extractions</tissue>
    </source>
</reference>
<keyword evidence="1" id="KW-0812">Transmembrane</keyword>
<evidence type="ECO:0000313" key="2">
    <source>
        <dbReference type="EMBL" id="KCW59405.1"/>
    </source>
</evidence>
<name>A0A059B174_EUCGR</name>
<proteinExistence type="predicted"/>
<dbReference type="InterPro" id="IPR010742">
    <property type="entry name" value="RCAF1"/>
</dbReference>
<sequence>MDNLPFNHSRWLTRAFASLAIDQSRDALHWIRQVLALVCGLLWGSIPLVEGIWIVLLVLDENCSYCDWDTSLVRT</sequence>
<feature type="transmembrane region" description="Helical" evidence="1">
    <location>
        <begin position="34"/>
        <end position="59"/>
    </location>
</feature>
<organism evidence="2">
    <name type="scientific">Eucalyptus grandis</name>
    <name type="common">Flooded gum</name>
    <dbReference type="NCBI Taxonomy" id="71139"/>
    <lineage>
        <taxon>Eukaryota</taxon>
        <taxon>Viridiplantae</taxon>
        <taxon>Streptophyta</taxon>
        <taxon>Embryophyta</taxon>
        <taxon>Tracheophyta</taxon>
        <taxon>Spermatophyta</taxon>
        <taxon>Magnoliopsida</taxon>
        <taxon>eudicotyledons</taxon>
        <taxon>Gunneridae</taxon>
        <taxon>Pentapetalae</taxon>
        <taxon>rosids</taxon>
        <taxon>malvids</taxon>
        <taxon>Myrtales</taxon>
        <taxon>Myrtaceae</taxon>
        <taxon>Myrtoideae</taxon>
        <taxon>Eucalypteae</taxon>
        <taxon>Eucalyptus</taxon>
    </lineage>
</organism>
<dbReference type="Gramene" id="KCW59407">
    <property type="protein sequence ID" value="KCW59407"/>
    <property type="gene ID" value="EUGRSUZ_H02119"/>
</dbReference>
<dbReference type="PANTHER" id="PTHR12906:SF0">
    <property type="entry name" value="GEL COMPLEX SUBUNIT OPTI"/>
    <property type="match status" value="1"/>
</dbReference>
<dbReference type="EMBL" id="KK198760">
    <property type="protein sequence ID" value="KCW59407.1"/>
    <property type="molecule type" value="Genomic_DNA"/>
</dbReference>
<dbReference type="AlphaFoldDB" id="A0A059B174"/>
<gene>
    <name evidence="2" type="ORF">EUGRSUZ_H02119</name>
</gene>
<protein>
    <submittedName>
        <fullName evidence="2">Uncharacterized protein</fullName>
    </submittedName>
</protein>
<evidence type="ECO:0000256" key="1">
    <source>
        <dbReference type="SAM" id="Phobius"/>
    </source>
</evidence>
<dbReference type="Gramene" id="KCW59406">
    <property type="protein sequence ID" value="KCW59406"/>
    <property type="gene ID" value="EUGRSUZ_H02119"/>
</dbReference>
<keyword evidence="1" id="KW-1133">Transmembrane helix</keyword>
<dbReference type="GO" id="GO:0097250">
    <property type="term" value="P:mitochondrial respirasome assembly"/>
    <property type="evidence" value="ECO:0007669"/>
    <property type="project" value="InterPro"/>
</dbReference>
<dbReference type="EMBL" id="KK198760">
    <property type="protein sequence ID" value="KCW59405.1"/>
    <property type="molecule type" value="Genomic_DNA"/>
</dbReference>
<dbReference type="EMBL" id="KK198760">
    <property type="protein sequence ID" value="KCW59406.1"/>
    <property type="molecule type" value="Genomic_DNA"/>
</dbReference>
<dbReference type="STRING" id="71139.A0A059B174"/>